<evidence type="ECO:0000313" key="2">
    <source>
        <dbReference type="Proteomes" id="UP000265703"/>
    </source>
</evidence>
<sequence>MSDNSSIKIEDTEDLIFSQNLSSISTHSDEKSYNSFSDGLYSQSPIEKWSSDLIGGIFIPPEKSKSLSSQKEKLRTIDENQVNQVDVLTNKKVSDWHISISPDGENFLTFNHKTLEFKVITGKNKNLNKIHNTKSYKVDDVFKTEDSTDNNFPKWMVAISNYTTSKNVLVAISRVTKSDMTSPGKRKKKMNRCSTISIYDNKMKFDIEESDELKMIKVDNGENENMDRNIKTENGVTVIYQVDLNRNSISKITELSVGGIVVFVHKSIETIENEITPDKMIKKTYCFIFNVYGIYRNTFTHDLIDKGMKHFFYPKRFQTELETLYKNKSCITRLDNSVFDHYFFIEQYKEGIKVLQLYNLKTMKMEQIFNMHDDKPIKKFGNPIFARSNNERIIAFSFGFGKISLFLKENGLKIASKYFEKDVKILFCEFINDDETLIMIIQKPGSKTGKTLFWNLTKDTTKIGININFIKNEENITSVARIPGKLITINIDGQISSVFDSLINDYENDDEGAEIHSIVIHNTDKSKEGRPITMPQSSAKSKNDIKIDHKIYHRRNLQEEETKPFVNNKEPWATDNYKRISVYLDEKESTQLFIGRSTVQVWRKISEKKMELEYIWTNNVVVDHEVQFGLEISELYVGEQCFYLKVRWDELEDGEFFEVKWPYKDNHVTPIKHACDALEHLNYRRNKLVGYKKQH</sequence>
<dbReference type="OrthoDB" id="2413390at2759"/>
<reference evidence="1 2" key="1">
    <citation type="submission" date="2018-06" db="EMBL/GenBank/DDBJ databases">
        <title>Comparative genomics reveals the genomic features of Rhizophagus irregularis, R. cerebriforme, R. diaphanum and Gigaspora rosea, and their symbiotic lifestyle signature.</title>
        <authorList>
            <person name="Morin E."/>
            <person name="San Clemente H."/>
            <person name="Chen E.C.H."/>
            <person name="De La Providencia I."/>
            <person name="Hainaut M."/>
            <person name="Kuo A."/>
            <person name="Kohler A."/>
            <person name="Murat C."/>
            <person name="Tang N."/>
            <person name="Roy S."/>
            <person name="Loubradou J."/>
            <person name="Henrissat B."/>
            <person name="Grigoriev I.V."/>
            <person name="Corradi N."/>
            <person name="Roux C."/>
            <person name="Martin F.M."/>
        </authorList>
    </citation>
    <scope>NUCLEOTIDE SEQUENCE [LARGE SCALE GENOMIC DNA]</scope>
    <source>
        <strain evidence="1 2">DAOM 227022</strain>
    </source>
</reference>
<proteinExistence type="predicted"/>
<organism evidence="1 2">
    <name type="scientific">Glomus cerebriforme</name>
    <dbReference type="NCBI Taxonomy" id="658196"/>
    <lineage>
        <taxon>Eukaryota</taxon>
        <taxon>Fungi</taxon>
        <taxon>Fungi incertae sedis</taxon>
        <taxon>Mucoromycota</taxon>
        <taxon>Glomeromycotina</taxon>
        <taxon>Glomeromycetes</taxon>
        <taxon>Glomerales</taxon>
        <taxon>Glomeraceae</taxon>
        <taxon>Glomus</taxon>
    </lineage>
</organism>
<dbReference type="EMBL" id="QKYT01000090">
    <property type="protein sequence ID" value="RIA94096.1"/>
    <property type="molecule type" value="Genomic_DNA"/>
</dbReference>
<dbReference type="STRING" id="658196.A0A397TAX2"/>
<dbReference type="SUPFAM" id="SSF50978">
    <property type="entry name" value="WD40 repeat-like"/>
    <property type="match status" value="1"/>
</dbReference>
<dbReference type="Proteomes" id="UP000265703">
    <property type="component" value="Unassembled WGS sequence"/>
</dbReference>
<dbReference type="AlphaFoldDB" id="A0A397TAX2"/>
<dbReference type="InterPro" id="IPR036322">
    <property type="entry name" value="WD40_repeat_dom_sf"/>
</dbReference>
<keyword evidence="2" id="KW-1185">Reference proteome</keyword>
<comment type="caution">
    <text evidence="1">The sequence shown here is derived from an EMBL/GenBank/DDBJ whole genome shotgun (WGS) entry which is preliminary data.</text>
</comment>
<name>A0A397TAX2_9GLOM</name>
<gene>
    <name evidence="1" type="ORF">C1645_818567</name>
</gene>
<feature type="non-terminal residue" evidence="1">
    <location>
        <position position="695"/>
    </location>
</feature>
<protein>
    <submittedName>
        <fullName evidence="1">Uncharacterized protein</fullName>
    </submittedName>
</protein>
<accession>A0A397TAX2</accession>
<evidence type="ECO:0000313" key="1">
    <source>
        <dbReference type="EMBL" id="RIA94096.1"/>
    </source>
</evidence>